<dbReference type="AlphaFoldDB" id="A0A840RXY8"/>
<name>A0A840RXY8_9BURK</name>
<feature type="domain" description="Ice-binding protein C-terminal" evidence="2">
    <location>
        <begin position="170"/>
        <end position="194"/>
    </location>
</feature>
<feature type="chain" id="PRO_5032736886" description="Ice-binding protein C-terminal domain-containing protein" evidence="1">
    <location>
        <begin position="27"/>
        <end position="197"/>
    </location>
</feature>
<evidence type="ECO:0000259" key="2">
    <source>
        <dbReference type="Pfam" id="PF07589"/>
    </source>
</evidence>
<gene>
    <name evidence="3" type="ORF">HNR39_003377</name>
</gene>
<sequence length="197" mass="20365">MKISKTIAAHIIIFSVGLLVALRAQAAPTTPTWTVETIIVNNQTGLGSFTAADGNAFSFTDTPSTPGLKVGYYNGNLGDNSQSAILTDIKNSNLFGLSPTKSLTGIGLGDISGSTATIISTAAYDYLAVHVGGGELLFNWSTPTKSNFVITSNGSGSGGGLSNYRSFVSAVPEPETYAMLLGGLGLIGVIVRRRKSL</sequence>
<reference evidence="3 4" key="1">
    <citation type="submission" date="2020-08" db="EMBL/GenBank/DDBJ databases">
        <title>Genomic Encyclopedia of Type Strains, Phase IV (KMG-IV): sequencing the most valuable type-strain genomes for metagenomic binning, comparative biology and taxonomic classification.</title>
        <authorList>
            <person name="Goeker M."/>
        </authorList>
    </citation>
    <scope>NUCLEOTIDE SEQUENCE [LARGE SCALE GENOMIC DNA]</scope>
    <source>
        <strain evidence="3 4">DSM 23240</strain>
    </source>
</reference>
<keyword evidence="1" id="KW-0732">Signal</keyword>
<dbReference type="InterPro" id="IPR013424">
    <property type="entry name" value="Ice-binding_C"/>
</dbReference>
<evidence type="ECO:0000313" key="4">
    <source>
        <dbReference type="Proteomes" id="UP000571084"/>
    </source>
</evidence>
<accession>A0A840RXY8</accession>
<evidence type="ECO:0000313" key="3">
    <source>
        <dbReference type="EMBL" id="MBB5201524.1"/>
    </source>
</evidence>
<dbReference type="RefSeq" id="WP_168053959.1">
    <property type="nucleotide sequence ID" value="NZ_JAAOZT010000003.1"/>
</dbReference>
<protein>
    <recommendedName>
        <fullName evidence="2">Ice-binding protein C-terminal domain-containing protein</fullName>
    </recommendedName>
</protein>
<keyword evidence="4" id="KW-1185">Reference proteome</keyword>
<proteinExistence type="predicted"/>
<organism evidence="3 4">
    <name type="scientific">Glaciimonas immobilis</name>
    <dbReference type="NCBI Taxonomy" id="728004"/>
    <lineage>
        <taxon>Bacteria</taxon>
        <taxon>Pseudomonadati</taxon>
        <taxon>Pseudomonadota</taxon>
        <taxon>Betaproteobacteria</taxon>
        <taxon>Burkholderiales</taxon>
        <taxon>Oxalobacteraceae</taxon>
        <taxon>Glaciimonas</taxon>
    </lineage>
</organism>
<comment type="caution">
    <text evidence="3">The sequence shown here is derived from an EMBL/GenBank/DDBJ whole genome shotgun (WGS) entry which is preliminary data.</text>
</comment>
<dbReference type="NCBIfam" id="TIGR02595">
    <property type="entry name" value="PEP_CTERM"/>
    <property type="match status" value="1"/>
</dbReference>
<feature type="signal peptide" evidence="1">
    <location>
        <begin position="1"/>
        <end position="26"/>
    </location>
</feature>
<evidence type="ECO:0000256" key="1">
    <source>
        <dbReference type="SAM" id="SignalP"/>
    </source>
</evidence>
<dbReference type="Proteomes" id="UP000571084">
    <property type="component" value="Unassembled WGS sequence"/>
</dbReference>
<dbReference type="EMBL" id="JACHHQ010000007">
    <property type="protein sequence ID" value="MBB5201524.1"/>
    <property type="molecule type" value="Genomic_DNA"/>
</dbReference>
<dbReference type="Pfam" id="PF07589">
    <property type="entry name" value="PEP-CTERM"/>
    <property type="match status" value="1"/>
</dbReference>